<proteinExistence type="inferred from homology"/>
<dbReference type="EMBL" id="FORI01000004">
    <property type="protein sequence ID" value="SFI67623.1"/>
    <property type="molecule type" value="Genomic_DNA"/>
</dbReference>
<dbReference type="SUPFAM" id="SSF48334">
    <property type="entry name" value="DNA repair protein MutS, domain III"/>
    <property type="match status" value="1"/>
</dbReference>
<dbReference type="InterPro" id="IPR007696">
    <property type="entry name" value="DNA_mismatch_repair_MutS_core"/>
</dbReference>
<dbReference type="InterPro" id="IPR045076">
    <property type="entry name" value="MutS"/>
</dbReference>
<dbReference type="PANTHER" id="PTHR11361:SF34">
    <property type="entry name" value="DNA MISMATCH REPAIR PROTEIN MSH1, MITOCHONDRIAL"/>
    <property type="match status" value="1"/>
</dbReference>
<evidence type="ECO:0000313" key="13">
    <source>
        <dbReference type="Proteomes" id="UP000182737"/>
    </source>
</evidence>
<dbReference type="SUPFAM" id="SSF55271">
    <property type="entry name" value="DNA repair protein MutS, domain I"/>
    <property type="match status" value="1"/>
</dbReference>
<evidence type="ECO:0000256" key="9">
    <source>
        <dbReference type="HAMAP-Rule" id="MF_00096"/>
    </source>
</evidence>
<dbReference type="PANTHER" id="PTHR11361">
    <property type="entry name" value="DNA MISMATCH REPAIR PROTEIN MUTS FAMILY MEMBER"/>
    <property type="match status" value="1"/>
</dbReference>
<dbReference type="Gene3D" id="3.40.1170.10">
    <property type="entry name" value="DNA repair protein MutS, domain I"/>
    <property type="match status" value="1"/>
</dbReference>
<evidence type="ECO:0000256" key="1">
    <source>
        <dbReference type="ARBA" id="ARBA00006271"/>
    </source>
</evidence>
<dbReference type="InterPro" id="IPR005748">
    <property type="entry name" value="DNA_mismatch_repair_MutS"/>
</dbReference>
<evidence type="ECO:0000256" key="3">
    <source>
        <dbReference type="ARBA" id="ARBA00022741"/>
    </source>
</evidence>
<dbReference type="GO" id="GO:0140664">
    <property type="term" value="F:ATP-dependent DNA damage sensor activity"/>
    <property type="evidence" value="ECO:0007669"/>
    <property type="project" value="InterPro"/>
</dbReference>
<dbReference type="NCBIfam" id="TIGR01070">
    <property type="entry name" value="mutS1"/>
    <property type="match status" value="1"/>
</dbReference>
<dbReference type="InterPro" id="IPR036678">
    <property type="entry name" value="MutS_con_dom_sf"/>
</dbReference>
<dbReference type="NCBIfam" id="NF003810">
    <property type="entry name" value="PRK05399.1"/>
    <property type="match status" value="1"/>
</dbReference>
<evidence type="ECO:0000256" key="6">
    <source>
        <dbReference type="ARBA" id="ARBA00023125"/>
    </source>
</evidence>
<keyword evidence="4 9" id="KW-0227">DNA damage</keyword>
<accession>A0A1I3K551</accession>
<protein>
    <recommendedName>
        <fullName evidence="2 9">DNA mismatch repair protein MutS</fullName>
    </recommendedName>
</protein>
<evidence type="ECO:0000256" key="4">
    <source>
        <dbReference type="ARBA" id="ARBA00022763"/>
    </source>
</evidence>
<dbReference type="InterPro" id="IPR036187">
    <property type="entry name" value="DNA_mismatch_repair_MutS_sf"/>
</dbReference>
<dbReference type="InterPro" id="IPR027417">
    <property type="entry name" value="P-loop_NTPase"/>
</dbReference>
<dbReference type="Pfam" id="PF05188">
    <property type="entry name" value="MutS_II"/>
    <property type="match status" value="1"/>
</dbReference>
<keyword evidence="13" id="KW-1185">Reference proteome</keyword>
<dbReference type="GO" id="GO:0030983">
    <property type="term" value="F:mismatched DNA binding"/>
    <property type="evidence" value="ECO:0007669"/>
    <property type="project" value="InterPro"/>
</dbReference>
<feature type="binding site" evidence="9">
    <location>
        <begin position="620"/>
        <end position="627"/>
    </location>
    <ligand>
        <name>ATP</name>
        <dbReference type="ChEBI" id="CHEBI:30616"/>
    </ligand>
</feature>
<name>A0A1I3K551_9SPIR</name>
<evidence type="ECO:0000313" key="12">
    <source>
        <dbReference type="EMBL" id="SFI67623.1"/>
    </source>
</evidence>
<sequence length="873" mass="97060">MADEENLTPMMIQYRGIKEKYKTEIVFFRLGDFYEMFDEDAVEVSRLLNLTLTHRASRPMCGIPYHAAKIYIARLLRLGKKIVICEQVGEIPKGGKGITERKVVEIITPGTAVEAEYLDGNRANYLAALSISKAKAGFAFIDVTTSSFRATSWPASKMAENFGKELNRAAPRELLLPASLKNNEAIKTVLSAYGSISVSYYPDWDFSAEVSYKKLIAQFKTANLKAYGLEEDSPEVVPAGFLLDYLEKTTNAALPHVSSIRVYSDSEFLIMDDSSRRNLEVISNMRDGTSQYTLLECVDFTKTAMGGRLLRNWLLFPLTNLRQIEDRQSKVASFVENRQLLDKVKADLSGILDVERLAGRIAMERAHAKDLQALRFSLESWSRVKEYLGQYDFSFVSDENSHAICSLIEKAILDDPATSLTDGGIIKAGWSEELDHWRGVHDNFNQILAEYEAEEKQKTGISTLRVKYTNAAGYFIEVSKGKLSSVPSHFIMRRALVNGDRYTTERLQQLEQELNESSTKILELERDLFVEIRTSLAKYIPYLLQIADEIANTDAACSFAQAAIEHNWVRPEIEDTPYFDIKDGRHPVVENHLPTGEFVPNDALLSAKDEAVPSFALITGPNMAGKSTYLRQNALIALLAQTGSYVPAKSARLGIVDRIFCRVGASDNLAKGESTFLVEMTETANILHAATSRSLVIMDEVGRGTSTEDGLAIARAVSEYLLDTIGCKTFFATHYHELSRMEHPQLKMLCMDVLEKNGSVVFLRKVKEGVTENSYGIHVAKLAGIPQNVIDRANVILAHIQEMAADNPILLDDLPKNTKTGGAQAAQPAPVTPGLFSDEEIIISEILSTDTDNLTPLNALQAIARWKKALSGL</sequence>
<dbReference type="HAMAP" id="MF_00096">
    <property type="entry name" value="MutS"/>
    <property type="match status" value="1"/>
</dbReference>
<dbReference type="InterPro" id="IPR007861">
    <property type="entry name" value="DNA_mismatch_repair_MutS_clamp"/>
</dbReference>
<evidence type="ECO:0000256" key="7">
    <source>
        <dbReference type="ARBA" id="ARBA00023204"/>
    </source>
</evidence>
<keyword evidence="3 9" id="KW-0547">Nucleotide-binding</keyword>
<dbReference type="CDD" id="cd03284">
    <property type="entry name" value="ABC_MutS1"/>
    <property type="match status" value="1"/>
</dbReference>
<evidence type="ECO:0000256" key="5">
    <source>
        <dbReference type="ARBA" id="ARBA00022840"/>
    </source>
</evidence>
<dbReference type="Gene3D" id="3.30.420.110">
    <property type="entry name" value="MutS, connector domain"/>
    <property type="match status" value="1"/>
</dbReference>
<keyword evidence="6 9" id="KW-0238">DNA-binding</keyword>
<dbReference type="InterPro" id="IPR007695">
    <property type="entry name" value="DNA_mismatch_repair_MutS-lik_N"/>
</dbReference>
<keyword evidence="5 9" id="KW-0067">ATP-binding</keyword>
<reference evidence="13" key="1">
    <citation type="submission" date="2016-10" db="EMBL/GenBank/DDBJ databases">
        <authorList>
            <person name="Varghese N."/>
            <person name="Submissions S."/>
        </authorList>
    </citation>
    <scope>NUCLEOTIDE SEQUENCE [LARGE SCALE GENOMIC DNA]</scope>
    <source>
        <strain evidence="13">XBD1002</strain>
    </source>
</reference>
<comment type="similarity">
    <text evidence="1 9 10">Belongs to the DNA mismatch repair MutS family.</text>
</comment>
<dbReference type="PROSITE" id="PS00486">
    <property type="entry name" value="DNA_MISMATCH_REPAIR_2"/>
    <property type="match status" value="1"/>
</dbReference>
<dbReference type="Pfam" id="PF01624">
    <property type="entry name" value="MutS_I"/>
    <property type="match status" value="1"/>
</dbReference>
<dbReference type="FunFam" id="3.40.50.300:FF:000870">
    <property type="entry name" value="MutS protein homolog 4"/>
    <property type="match status" value="1"/>
</dbReference>
<dbReference type="GO" id="GO:0003684">
    <property type="term" value="F:damaged DNA binding"/>
    <property type="evidence" value="ECO:0007669"/>
    <property type="project" value="UniProtKB-UniRule"/>
</dbReference>
<dbReference type="RefSeq" id="WP_074931194.1">
    <property type="nucleotide sequence ID" value="NZ_FORI01000004.1"/>
</dbReference>
<organism evidence="12 13">
    <name type="scientific">Treponema bryantii</name>
    <dbReference type="NCBI Taxonomy" id="163"/>
    <lineage>
        <taxon>Bacteria</taxon>
        <taxon>Pseudomonadati</taxon>
        <taxon>Spirochaetota</taxon>
        <taxon>Spirochaetia</taxon>
        <taxon>Spirochaetales</taxon>
        <taxon>Treponemataceae</taxon>
        <taxon>Treponema</taxon>
    </lineage>
</organism>
<evidence type="ECO:0000259" key="11">
    <source>
        <dbReference type="PROSITE" id="PS00486"/>
    </source>
</evidence>
<comment type="function">
    <text evidence="8 9">This protein is involved in the repair of mismatches in DNA. It is possible that it carries out the mismatch recognition step. This protein has a weak ATPase activity.</text>
</comment>
<dbReference type="Pfam" id="PF05192">
    <property type="entry name" value="MutS_III"/>
    <property type="match status" value="1"/>
</dbReference>
<dbReference type="PIRSF" id="PIRSF037677">
    <property type="entry name" value="DNA_mis_repair_Msh6"/>
    <property type="match status" value="1"/>
</dbReference>
<dbReference type="Proteomes" id="UP000182737">
    <property type="component" value="Unassembled WGS sequence"/>
</dbReference>
<dbReference type="InterPro" id="IPR007860">
    <property type="entry name" value="DNA_mmatch_repair_MutS_con_dom"/>
</dbReference>
<dbReference type="InterPro" id="IPR000432">
    <property type="entry name" value="DNA_mismatch_repair_MutS_C"/>
</dbReference>
<dbReference type="SMART" id="SM00534">
    <property type="entry name" value="MUTSac"/>
    <property type="match status" value="1"/>
</dbReference>
<gene>
    <name evidence="9" type="primary">mutS</name>
    <name evidence="12" type="ORF">SAMN04487775_10479</name>
</gene>
<dbReference type="Pfam" id="PF05190">
    <property type="entry name" value="MutS_IV"/>
    <property type="match status" value="1"/>
</dbReference>
<dbReference type="GO" id="GO:0006298">
    <property type="term" value="P:mismatch repair"/>
    <property type="evidence" value="ECO:0007669"/>
    <property type="project" value="UniProtKB-UniRule"/>
</dbReference>
<dbReference type="SMART" id="SM00533">
    <property type="entry name" value="MUTSd"/>
    <property type="match status" value="1"/>
</dbReference>
<keyword evidence="7 9" id="KW-0234">DNA repair</keyword>
<evidence type="ECO:0000256" key="10">
    <source>
        <dbReference type="RuleBase" id="RU003756"/>
    </source>
</evidence>
<dbReference type="InterPro" id="IPR016151">
    <property type="entry name" value="DNA_mismatch_repair_MutS_N"/>
</dbReference>
<dbReference type="OrthoDB" id="9802448at2"/>
<dbReference type="InterPro" id="IPR017261">
    <property type="entry name" value="DNA_mismatch_repair_MutS/MSH"/>
</dbReference>
<dbReference type="Gene3D" id="3.40.50.300">
    <property type="entry name" value="P-loop containing nucleotide triphosphate hydrolases"/>
    <property type="match status" value="1"/>
</dbReference>
<evidence type="ECO:0000256" key="2">
    <source>
        <dbReference type="ARBA" id="ARBA00021982"/>
    </source>
</evidence>
<dbReference type="SUPFAM" id="SSF53150">
    <property type="entry name" value="DNA repair protein MutS, domain II"/>
    <property type="match status" value="1"/>
</dbReference>
<dbReference type="AlphaFoldDB" id="A0A1I3K551"/>
<dbReference type="Gene3D" id="1.10.1420.10">
    <property type="match status" value="2"/>
</dbReference>
<dbReference type="GO" id="GO:0005524">
    <property type="term" value="F:ATP binding"/>
    <property type="evidence" value="ECO:0007669"/>
    <property type="project" value="UniProtKB-UniRule"/>
</dbReference>
<feature type="domain" description="DNA mismatch repair proteins mutS family" evidence="11">
    <location>
        <begin position="694"/>
        <end position="710"/>
    </location>
</feature>
<dbReference type="Pfam" id="PF00488">
    <property type="entry name" value="MutS_V"/>
    <property type="match status" value="1"/>
</dbReference>
<evidence type="ECO:0000256" key="8">
    <source>
        <dbReference type="ARBA" id="ARBA00024647"/>
    </source>
</evidence>
<dbReference type="SUPFAM" id="SSF52540">
    <property type="entry name" value="P-loop containing nucleoside triphosphate hydrolases"/>
    <property type="match status" value="1"/>
</dbReference>